<keyword evidence="5" id="KW-0157">Chromophore</keyword>
<gene>
    <name evidence="8" type="ORF">SACU0126_LOCUS20817</name>
</gene>
<evidence type="ECO:0000256" key="1">
    <source>
        <dbReference type="ARBA" id="ARBA00004229"/>
    </source>
</evidence>
<comment type="subcellular location">
    <subcellularLocation>
        <location evidence="1">Plastid</location>
        <location evidence="1">Chloroplast</location>
    </subcellularLocation>
</comment>
<dbReference type="GO" id="GO:0016020">
    <property type="term" value="C:membrane"/>
    <property type="evidence" value="ECO:0007669"/>
    <property type="project" value="InterPro"/>
</dbReference>
<dbReference type="PANTHER" id="PTHR21649">
    <property type="entry name" value="CHLOROPHYLL A/B BINDING PROTEIN"/>
    <property type="match status" value="1"/>
</dbReference>
<proteinExistence type="predicted"/>
<feature type="transmembrane region" description="Helical" evidence="6">
    <location>
        <begin position="51"/>
        <end position="68"/>
    </location>
</feature>
<feature type="binding site" description="axial binding residue" evidence="5">
    <location>
        <position position="304"/>
    </location>
    <ligand>
        <name>chlorophyll b</name>
        <dbReference type="ChEBI" id="CHEBI:61721"/>
        <label>1</label>
    </ligand>
    <ligandPart>
        <name>Mg</name>
        <dbReference type="ChEBI" id="CHEBI:25107"/>
    </ligandPart>
</feature>
<feature type="binding site" description="axial binding residue" evidence="5">
    <location>
        <position position="348"/>
    </location>
    <ligand>
        <name>chlorophyll b</name>
        <dbReference type="ChEBI" id="CHEBI:61721"/>
        <label>1</label>
    </ligand>
    <ligandPart>
        <name>Mg</name>
        <dbReference type="ChEBI" id="CHEBI:25107"/>
    </ligandPart>
</feature>
<reference evidence="8" key="1">
    <citation type="submission" date="2021-01" db="EMBL/GenBank/DDBJ databases">
        <authorList>
            <person name="Corre E."/>
            <person name="Pelletier E."/>
            <person name="Niang G."/>
            <person name="Scheremetjew M."/>
            <person name="Finn R."/>
            <person name="Kale V."/>
            <person name="Holt S."/>
            <person name="Cochrane G."/>
            <person name="Meng A."/>
            <person name="Brown T."/>
            <person name="Cohen L."/>
        </authorList>
    </citation>
    <scope>NUCLEOTIDE SEQUENCE</scope>
    <source>
        <strain evidence="8">SPMC142</strain>
    </source>
</reference>
<evidence type="ECO:0000256" key="4">
    <source>
        <dbReference type="ARBA" id="ARBA00022640"/>
    </source>
</evidence>
<protein>
    <recommendedName>
        <fullName evidence="9">Chlorophyll a-b binding protein, chloroplastic</fullName>
    </recommendedName>
</protein>
<organism evidence="8">
    <name type="scientific">Strombidinopsis acuminata</name>
    <dbReference type="NCBI Taxonomy" id="141414"/>
    <lineage>
        <taxon>Eukaryota</taxon>
        <taxon>Sar</taxon>
        <taxon>Alveolata</taxon>
        <taxon>Ciliophora</taxon>
        <taxon>Intramacronucleata</taxon>
        <taxon>Spirotrichea</taxon>
        <taxon>Choreotrichia</taxon>
        <taxon>Choreotrichida</taxon>
        <taxon>Strombidinopsidae</taxon>
        <taxon>Strombidinopsis</taxon>
    </lineage>
</organism>
<evidence type="ECO:0000256" key="3">
    <source>
        <dbReference type="ARBA" id="ARBA00022531"/>
    </source>
</evidence>
<dbReference type="InterPro" id="IPR022796">
    <property type="entry name" value="Chloroa_b-bind"/>
</dbReference>
<evidence type="ECO:0000256" key="2">
    <source>
        <dbReference type="ARBA" id="ARBA00022528"/>
    </source>
</evidence>
<dbReference type="Pfam" id="PF00504">
    <property type="entry name" value="Chloroa_b-bind"/>
    <property type="match status" value="2"/>
</dbReference>
<feature type="binding site" evidence="5">
    <location>
        <position position="442"/>
    </location>
    <ligand>
        <name>chlorophyll a</name>
        <dbReference type="ChEBI" id="CHEBI:58416"/>
        <label>1</label>
    </ligand>
</feature>
<evidence type="ECO:0008006" key="9">
    <source>
        <dbReference type="Google" id="ProtNLM"/>
    </source>
</evidence>
<feature type="binding site" evidence="5">
    <location>
        <position position="343"/>
    </location>
    <ligand>
        <name>chlorophyll a</name>
        <dbReference type="ChEBI" id="CHEBI:58416"/>
        <label>1</label>
    </ligand>
</feature>
<evidence type="ECO:0000256" key="6">
    <source>
        <dbReference type="SAM" id="Phobius"/>
    </source>
</evidence>
<keyword evidence="3" id="KW-0602">Photosynthesis</keyword>
<feature type="chain" id="PRO_5031186606" description="Chlorophyll a-b binding protein, chloroplastic" evidence="7">
    <location>
        <begin position="21"/>
        <end position="503"/>
    </location>
</feature>
<feature type="signal peptide" evidence="7">
    <location>
        <begin position="1"/>
        <end position="20"/>
    </location>
</feature>
<feature type="binding site" evidence="5">
    <location>
        <position position="446"/>
    </location>
    <ligand>
        <name>chlorophyll a</name>
        <dbReference type="ChEBI" id="CHEBI:58416"/>
        <label>1</label>
    </ligand>
</feature>
<dbReference type="InterPro" id="IPR001344">
    <property type="entry name" value="Chloro_AB-bd_pln"/>
</dbReference>
<feature type="transmembrane region" description="Helical" evidence="6">
    <location>
        <begin position="240"/>
        <end position="262"/>
    </location>
</feature>
<dbReference type="GO" id="GO:0016168">
    <property type="term" value="F:chlorophyll binding"/>
    <property type="evidence" value="ECO:0007669"/>
    <property type="project" value="UniProtKB-KW"/>
</dbReference>
<dbReference type="AlphaFoldDB" id="A0A7S3T2S7"/>
<keyword evidence="6" id="KW-0472">Membrane</keyword>
<keyword evidence="6" id="KW-0812">Transmembrane</keyword>
<name>A0A7S3T2S7_9SPIT</name>
<accession>A0A7S3T2S7</accession>
<keyword evidence="7" id="KW-0732">Signal</keyword>
<dbReference type="EMBL" id="HBIQ01065186">
    <property type="protein sequence ID" value="CAE0570990.1"/>
    <property type="molecule type" value="Transcribed_RNA"/>
</dbReference>
<dbReference type="SUPFAM" id="SSF103511">
    <property type="entry name" value="Chlorophyll a-b binding protein"/>
    <property type="match status" value="2"/>
</dbReference>
<evidence type="ECO:0000256" key="7">
    <source>
        <dbReference type="SAM" id="SignalP"/>
    </source>
</evidence>
<dbReference type="Gene3D" id="1.10.3460.10">
    <property type="entry name" value="Chlorophyll a/b binding protein domain"/>
    <property type="match status" value="2"/>
</dbReference>
<feature type="binding site" evidence="5">
    <location>
        <position position="443"/>
    </location>
    <ligand>
        <name>chlorophyll a</name>
        <dbReference type="ChEBI" id="CHEBI:58416"/>
        <label>1</label>
    </ligand>
</feature>
<keyword evidence="2" id="KW-0150">Chloroplast</keyword>
<dbReference type="GO" id="GO:0009765">
    <property type="term" value="P:photosynthesis, light harvesting"/>
    <property type="evidence" value="ECO:0007669"/>
    <property type="project" value="InterPro"/>
</dbReference>
<feature type="binding site" evidence="5">
    <location>
        <position position="448"/>
    </location>
    <ligand>
        <name>chlorophyll a</name>
        <dbReference type="ChEBI" id="CHEBI:58416"/>
        <label>1</label>
    </ligand>
</feature>
<feature type="binding site" evidence="5">
    <location>
        <position position="331"/>
    </location>
    <ligand>
        <name>chlorophyll a</name>
        <dbReference type="ChEBI" id="CHEBI:58416"/>
        <label>1</label>
    </ligand>
</feature>
<keyword evidence="6" id="KW-1133">Transmembrane helix</keyword>
<sequence>MARIIAGAVAAAAAVSLAPSFVPSIVGSSPAAAPALRGGAQPSSSTSTGNFAAASVATVAVAAVAAGVRRRQAKVAQNGARRDLAVAYEESGIELFDNGKFAQGLVGADGAWGRYEYDPAGLSQWTEFVPYFREAELKHGRVAMLATVGWIATDMGMRVPGEPFQVSTIEAHDAMVKFGAMPQMLVWLGLLEVFGFLAFNNAAEGRTDRAPGDFGLRMLYPTDAAGQYSMQLKELRNGRLAMLAFGGIATAAVLTGKTWPFLDATADKREAPAFGAGSALCGGLQAPKTQRGSGVAAQAMERSYGLPFLPKPANLGGYVGGEAEFDPLGFSDTFDMKWLRESELKHGRVCMLACVGFYSQQYITFPGFTPTENALDSVYTADPAGMAALLFLSGYIESASYGGKLTMLDMFEGNREPGYHFQFGAGFLKGKSDKDVEVMKVKELTNGRLAMLAFSGMVHHNLVVKGPLFPLFPDGWTGPQGSWELDSVFGRLNTVGAASTWGV</sequence>
<evidence type="ECO:0000313" key="8">
    <source>
        <dbReference type="EMBL" id="CAE0570990.1"/>
    </source>
</evidence>
<evidence type="ECO:0000256" key="5">
    <source>
        <dbReference type="PIRSR" id="PIRSR601344-1"/>
    </source>
</evidence>
<feature type="binding site" evidence="5">
    <location>
        <position position="346"/>
    </location>
    <ligand>
        <name>chlorophyll a</name>
        <dbReference type="ChEBI" id="CHEBI:58416"/>
        <label>1</label>
    </ligand>
</feature>
<keyword evidence="5" id="KW-0148">Chlorophyll</keyword>
<keyword evidence="4" id="KW-0934">Plastid</keyword>
<dbReference type="GO" id="GO:0009507">
    <property type="term" value="C:chloroplast"/>
    <property type="evidence" value="ECO:0007669"/>
    <property type="project" value="UniProtKB-SubCell"/>
</dbReference>